<name>A0A8G2M6Q2_9ACTO</name>
<dbReference type="AlphaFoldDB" id="A0A8G2M6Q2"/>
<dbReference type="InterPro" id="IPR014057">
    <property type="entry name" value="HI1420"/>
</dbReference>
<gene>
    <name evidence="1" type="ORF">NCTC11819_02209</name>
</gene>
<evidence type="ECO:0000313" key="1">
    <source>
        <dbReference type="EMBL" id="STO17615.1"/>
    </source>
</evidence>
<sequence length="186" mass="21367">MLRDIARVHGMTRLARETGLNCESLYKSLSREGNPSFETIIKNRERPRPEDGCGSPTLLEFCSRVALSCAVIARMYEVPSKICGKACMTILSYSLRYNSFVVIVHPRVCQRHPELTPQDVTWAWEHFLYAAVRIPGERELRTGFDQRGRGMEMVGVLTENGWLVYHAMIPPSKKTRLEIERALRRK</sequence>
<proteinExistence type="predicted"/>
<protein>
    <submittedName>
        <fullName evidence="1">Predicted transcriptional regulator</fullName>
    </submittedName>
</protein>
<dbReference type="Proteomes" id="UP000255284">
    <property type="component" value="Unassembled WGS sequence"/>
</dbReference>
<dbReference type="Pfam" id="PF21716">
    <property type="entry name" value="dnstrm_HI1420"/>
    <property type="match status" value="1"/>
</dbReference>
<accession>A0A8G2M6Q2</accession>
<organism evidence="1 2">
    <name type="scientific">Mobiluncus mulieris</name>
    <dbReference type="NCBI Taxonomy" id="2052"/>
    <lineage>
        <taxon>Bacteria</taxon>
        <taxon>Bacillati</taxon>
        <taxon>Actinomycetota</taxon>
        <taxon>Actinomycetes</taxon>
        <taxon>Actinomycetales</taxon>
        <taxon>Actinomycetaceae</taxon>
        <taxon>Mobiluncus</taxon>
    </lineage>
</organism>
<reference evidence="1 2" key="1">
    <citation type="submission" date="2018-06" db="EMBL/GenBank/DDBJ databases">
        <authorList>
            <consortium name="Pathogen Informatics"/>
            <person name="Doyle S."/>
        </authorList>
    </citation>
    <scope>NUCLEOTIDE SEQUENCE [LARGE SCALE GENOMIC DNA]</scope>
    <source>
        <strain evidence="1 2">NCTC11819</strain>
    </source>
</reference>
<evidence type="ECO:0000313" key="2">
    <source>
        <dbReference type="Proteomes" id="UP000255284"/>
    </source>
</evidence>
<comment type="caution">
    <text evidence="1">The sequence shown here is derived from an EMBL/GenBank/DDBJ whole genome shotgun (WGS) entry which is preliminary data.</text>
</comment>
<dbReference type="EMBL" id="UGGQ01000006">
    <property type="protein sequence ID" value="STO17615.1"/>
    <property type="molecule type" value="Genomic_DNA"/>
</dbReference>